<evidence type="ECO:0000256" key="1">
    <source>
        <dbReference type="SAM" id="MobiDB-lite"/>
    </source>
</evidence>
<dbReference type="Proteomes" id="UP001056012">
    <property type="component" value="Chromosome 2"/>
</dbReference>
<feature type="compositionally biased region" description="Basic and acidic residues" evidence="1">
    <location>
        <begin position="30"/>
        <end position="58"/>
    </location>
</feature>
<reference evidence="2" key="1">
    <citation type="submission" date="2021-12" db="EMBL/GenBank/DDBJ databases">
        <title>Curvularia clavata genome.</title>
        <authorList>
            <person name="Cao Y."/>
        </authorList>
    </citation>
    <scope>NUCLEOTIDE SEQUENCE</scope>
    <source>
        <strain evidence="2">Yc1106</strain>
    </source>
</reference>
<dbReference type="EMBL" id="CP089275">
    <property type="protein sequence ID" value="USP75087.1"/>
    <property type="molecule type" value="Genomic_DNA"/>
</dbReference>
<evidence type="ECO:0000313" key="3">
    <source>
        <dbReference type="Proteomes" id="UP001056012"/>
    </source>
</evidence>
<feature type="compositionally biased region" description="Polar residues" evidence="1">
    <location>
        <begin position="76"/>
        <end position="93"/>
    </location>
</feature>
<accession>A0A9Q8Z2N9</accession>
<name>A0A9Q8Z2N9_CURCL</name>
<proteinExistence type="predicted"/>
<gene>
    <name evidence="2" type="ORF">yc1106_02361</name>
</gene>
<dbReference type="OrthoDB" id="3715018at2759"/>
<evidence type="ECO:0000313" key="2">
    <source>
        <dbReference type="EMBL" id="USP75087.1"/>
    </source>
</evidence>
<organism evidence="2 3">
    <name type="scientific">Curvularia clavata</name>
    <dbReference type="NCBI Taxonomy" id="95742"/>
    <lineage>
        <taxon>Eukaryota</taxon>
        <taxon>Fungi</taxon>
        <taxon>Dikarya</taxon>
        <taxon>Ascomycota</taxon>
        <taxon>Pezizomycotina</taxon>
        <taxon>Dothideomycetes</taxon>
        <taxon>Pleosporomycetidae</taxon>
        <taxon>Pleosporales</taxon>
        <taxon>Pleosporineae</taxon>
        <taxon>Pleosporaceae</taxon>
        <taxon>Curvularia</taxon>
    </lineage>
</organism>
<dbReference type="AlphaFoldDB" id="A0A9Q8Z2N9"/>
<dbReference type="VEuPathDB" id="FungiDB:yc1106_02361"/>
<feature type="region of interest" description="Disordered" evidence="1">
    <location>
        <begin position="1"/>
        <end position="93"/>
    </location>
</feature>
<protein>
    <submittedName>
        <fullName evidence="2">Uncharacterized protein</fullName>
    </submittedName>
</protein>
<keyword evidence="3" id="KW-1185">Reference proteome</keyword>
<sequence>MTRPKRKAPDTGESATSRRSKRHAMISSRTHQEPAAERRKTPKRPDVYKKAVKKEAKRPSVNVHRKRKAEPKVVDPSSNTHPAATFKTPKNPQATFEGIPAELRVMIYEFASQSTMIHVHMHLEDYKPFTGIHDLANAVLKFSWTPCRGTNPKSPLLCANPKWSAMCKEEDRCTHKLTAPPEPRGFWALIASNKVIRREAKAPCLRNTVISIGPYELGRWFCHLVEYAPSHIEQIRRITIAGPDIYHIADFGMKTLKNCFASIESVGYQCFSPFRRWTKHRRNGQWVISNHAWRDWAGLDLNAHFDPSVDFVFEALVWLDPKELLPFKPVGPEHMTAVRVFGRGTKDVYDIEMLRDMDLAWKTETLDCSPLPVPQRGALWRNWWRTKEVETFFYW</sequence>